<feature type="compositionally biased region" description="Low complexity" evidence="2">
    <location>
        <begin position="320"/>
        <end position="343"/>
    </location>
</feature>
<evidence type="ECO:0000256" key="2">
    <source>
        <dbReference type="SAM" id="MobiDB-lite"/>
    </source>
</evidence>
<reference evidence="4 5" key="1">
    <citation type="submission" date="2018-04" db="EMBL/GenBank/DDBJ databases">
        <title>Novel actinobacteria from marine sediment.</title>
        <authorList>
            <person name="Ng Z.Y."/>
            <person name="Tan G.Y.A."/>
        </authorList>
    </citation>
    <scope>NUCLEOTIDE SEQUENCE [LARGE SCALE GENOMIC DNA]</scope>
    <source>
        <strain evidence="4 5">TPS81</strain>
    </source>
</reference>
<feature type="region of interest" description="Disordered" evidence="2">
    <location>
        <begin position="1320"/>
        <end position="1345"/>
    </location>
</feature>
<feature type="compositionally biased region" description="Low complexity" evidence="2">
    <location>
        <begin position="1676"/>
        <end position="1694"/>
    </location>
</feature>
<feature type="compositionally biased region" description="Low complexity" evidence="2">
    <location>
        <begin position="357"/>
        <end position="371"/>
    </location>
</feature>
<feature type="compositionally biased region" description="Basic and acidic residues" evidence="2">
    <location>
        <begin position="1"/>
        <end position="14"/>
    </location>
</feature>
<feature type="compositionally biased region" description="Acidic residues" evidence="2">
    <location>
        <begin position="758"/>
        <end position="771"/>
    </location>
</feature>
<feature type="compositionally biased region" description="Pro residues" evidence="2">
    <location>
        <begin position="273"/>
        <end position="298"/>
    </location>
</feature>
<feature type="domain" description="ADP ribosyltransferase" evidence="3">
    <location>
        <begin position="66"/>
        <end position="220"/>
    </location>
</feature>
<feature type="non-terminal residue" evidence="4">
    <location>
        <position position="1902"/>
    </location>
</feature>
<feature type="compositionally biased region" description="Polar residues" evidence="2">
    <location>
        <begin position="465"/>
        <end position="477"/>
    </location>
</feature>
<feature type="region of interest" description="Disordered" evidence="2">
    <location>
        <begin position="461"/>
        <end position="524"/>
    </location>
</feature>
<keyword evidence="1" id="KW-0175">Coiled coil</keyword>
<gene>
    <name evidence="4" type="ORF">DEF24_24235</name>
</gene>
<feature type="region of interest" description="Disordered" evidence="2">
    <location>
        <begin position="1"/>
        <end position="36"/>
    </location>
</feature>
<dbReference type="Pfam" id="PF03496">
    <property type="entry name" value="ADPrib_exo_Tox"/>
    <property type="match status" value="1"/>
</dbReference>
<feature type="region of interest" description="Disordered" evidence="2">
    <location>
        <begin position="1739"/>
        <end position="1792"/>
    </location>
</feature>
<dbReference type="EMBL" id="QEIN01000284">
    <property type="protein sequence ID" value="RCV50413.1"/>
    <property type="molecule type" value="Genomic_DNA"/>
</dbReference>
<evidence type="ECO:0000313" key="4">
    <source>
        <dbReference type="EMBL" id="RCV50413.1"/>
    </source>
</evidence>
<feature type="region of interest" description="Disordered" evidence="2">
    <location>
        <begin position="1676"/>
        <end position="1720"/>
    </location>
</feature>
<dbReference type="Gene3D" id="3.90.176.10">
    <property type="entry name" value="Toxin ADP-ribosyltransferase, Chain A, domain 1"/>
    <property type="match status" value="1"/>
</dbReference>
<feature type="coiled-coil region" evidence="1">
    <location>
        <begin position="1792"/>
        <end position="1892"/>
    </location>
</feature>
<dbReference type="PROSITE" id="PS51996">
    <property type="entry name" value="TR_MART"/>
    <property type="match status" value="1"/>
</dbReference>
<dbReference type="Gene3D" id="1.20.1600.10">
    <property type="entry name" value="Outer membrane efflux proteins (OEP)"/>
    <property type="match status" value="1"/>
</dbReference>
<feature type="compositionally biased region" description="Low complexity" evidence="2">
    <location>
        <begin position="623"/>
        <end position="638"/>
    </location>
</feature>
<dbReference type="SUPFAM" id="SSF56399">
    <property type="entry name" value="ADP-ribosylation"/>
    <property type="match status" value="1"/>
</dbReference>
<comment type="caution">
    <text evidence="4">The sequence shown here is derived from an EMBL/GenBank/DDBJ whole genome shotgun (WGS) entry which is preliminary data.</text>
</comment>
<feature type="compositionally biased region" description="Basic and acidic residues" evidence="2">
    <location>
        <begin position="511"/>
        <end position="520"/>
    </location>
</feature>
<feature type="compositionally biased region" description="Low complexity" evidence="2">
    <location>
        <begin position="299"/>
        <end position="310"/>
    </location>
</feature>
<dbReference type="GO" id="GO:0005576">
    <property type="term" value="C:extracellular region"/>
    <property type="evidence" value="ECO:0007669"/>
    <property type="project" value="InterPro"/>
</dbReference>
<feature type="region of interest" description="Disordered" evidence="2">
    <location>
        <begin position="1160"/>
        <end position="1192"/>
    </location>
</feature>
<proteinExistence type="predicted"/>
<dbReference type="InterPro" id="IPR003540">
    <property type="entry name" value="ADP-ribosyltransferase"/>
</dbReference>
<feature type="region of interest" description="Disordered" evidence="2">
    <location>
        <begin position="252"/>
        <end position="445"/>
    </location>
</feature>
<feature type="compositionally biased region" description="Gly residues" evidence="2">
    <location>
        <begin position="1771"/>
        <end position="1786"/>
    </location>
</feature>
<keyword evidence="5" id="KW-1185">Reference proteome</keyword>
<evidence type="ECO:0000259" key="3">
    <source>
        <dbReference type="Pfam" id="PF03496"/>
    </source>
</evidence>
<evidence type="ECO:0000313" key="5">
    <source>
        <dbReference type="Proteomes" id="UP000253318"/>
    </source>
</evidence>
<sequence length="1902" mass="201544">PRPEAGEWPAHDVRAYVPPGPRWEGSGEEPGGMGSATRFDDDRAAVRWAQQHMPTDGMNGILPWRLLTAAEHRAVDDYTGTGYPLVDGGLLHGNVGPGWEREFFQLVDQLDPAVDRSRLPESLILHAGADREFLSQLLAAVDPGSRGVPDPENVQALVGTTFTNHTYVRASIGSHFPGEHDVYLVVRAPEGHPGLNVMRISGFGEDERGILLPRNGRNVIHAVYQRRIDAPGSGRTRDAWFVEVETVPADWEPTADWRPSPLGDADRGYPRPTGEPVPSPWPASTPPRPVPTVPPADAPAPQAAPVTDAPGPEPRPSTPPGTGDDAVSDTSSVTDDSSETTVAGQHAVPEEAPLPPAADSGARDGSSAAASHLDGADSEDSDSDASASLFDADQENDTDATSLLSESDDSDAESFDSTPLLDRGLDSDDDSDDDSGPAASGPFMAGQALPTTLAVYSAIADSAPDGSSNGTAASVNGTRPDAEGRDSAPSASRQGDASTGSEGSGRGRGGRTVDEARTEAARAQTDVVRFETDLENTRATFGLAEDDPYYLGGRAEAAERRVTAAEAEIALAQARLADARGSRTGTETARAEMARAQVELGNAQRDLAQARERLAQAGGTIDQAASAQRTSAAAPAAHTPREADGTPAAQDRGDRAPGTSVNPAFVDPPQPPAGALDTALAELATPNTGPSPAPGGPTAASPGRRDAVSSGTETADVSDSYADFDEDMSDVGDRATHDVGSGSRTAPRMSHRSAPVSEDSDSADSSAETDDSGSYADSDSEAGEALDITRVNLEPLVSGLGDMRPGQALTMLADYYRHHVDGESLDVLYPGALVFENDFQATIQVWRENGVLEQGLRELENVGFPPPADGWASIVDPARRTVPLDSRTAERFGSVPGQHRDFSVTTDDGAVLPARITQRPYMPGHPAHPRFEWNRIPRSTPDGRDLTEAVVRLERGQPPAGTDPAAVADAERQLVTALESQVNDGRPVPDGQGGIRERVPYTLRDGSELRLRVQLVDPGEAPDALALHGRLDWEAPSAEDTGARPDHTAVGPEILAWFGLTESSASQAAGAEASARRAEASVLNSQRYARSEEAVARRGTNPPSHDIGWTKSETLRGEAWSLRREANALRRDAVELRTQGDVDGALAKQAEARTKLAEAQTRMAEAQAEHPVPPGPDRAGTSSTVPTAADADPDAGARRAEAAAMETEAAALRAALRALDAEIRATRVNDPAEQAAVRADLPPRVTATALARISELTAESTSVPARVHPGLAPIADWTDPRGQAPEETRRAWEEARRQAPVTVIGSRLDVSGQVHAAHEMRTTSAPPRPAHATDPAGIQVPGNPPGVPERVLPARRVAYSTGDTGLEVRRIPIPAKHRTPGGPTHVAEVTLRVKFDRNGVDPAVIDRNMAAYHAELNRKLNHQFRVPNTDGTPGDQFHVTVVDVDRPGMTGPADHHVTWGPTVDGKTPRSHQSMWAVDDEPADWLHETMHMFGIGDDYPDGDAPQPSALRRRIDQSGVDRLGANIMATRKRLGFVSLRQHQLDRIGDLIRPALDRGNGGPTPYEPPVRIADLPRDVRDRIGAPLHQDAPLDQDGSPLVDSPEQAIEFLAAYHDHHERGRSIADVSDNLSRIRTTANGENRTLTPEEVQNRLHETWQHWRASGALDTALAELADTTTRPATAPPRQDAPATADRPAPVPGGTDGEGATEESSGNGTDPRGRQISADIQVNVVNLDAPAAVPVSNGQSGAAPGSGNGTRPAAEGRVGTLSTPRGGGDTSAGPEGSGRGRGGRTVDDAREEVARAQIDVARFETDLENTRTNFGLSDDDPYYLGGLIEAAERRVAAAQAETDLAHARLDDARGSRTGTELARSEMDRARTELDHAQRDLAQARDRFTRAGGTFND</sequence>
<name>A0A368SZ30_9ACTN</name>
<evidence type="ECO:0000256" key="1">
    <source>
        <dbReference type="SAM" id="Coils"/>
    </source>
</evidence>
<accession>A0A368SZ30</accession>
<feature type="region of interest" description="Disordered" evidence="2">
    <location>
        <begin position="615"/>
        <end position="787"/>
    </location>
</feature>
<protein>
    <recommendedName>
        <fullName evidence="3">ADP ribosyltransferase domain-containing protein</fullName>
    </recommendedName>
</protein>
<dbReference type="Proteomes" id="UP000253318">
    <property type="component" value="Unassembled WGS sequence"/>
</dbReference>
<organism evidence="4 5">
    <name type="scientific">Marinitenerispora sediminis</name>
    <dbReference type="NCBI Taxonomy" id="1931232"/>
    <lineage>
        <taxon>Bacteria</taxon>
        <taxon>Bacillati</taxon>
        <taxon>Actinomycetota</taxon>
        <taxon>Actinomycetes</taxon>
        <taxon>Streptosporangiales</taxon>
        <taxon>Nocardiopsidaceae</taxon>
        <taxon>Marinitenerispora</taxon>
    </lineage>
</organism>
<feature type="non-terminal residue" evidence="4">
    <location>
        <position position="1"/>
    </location>
</feature>